<dbReference type="SUPFAM" id="SSF47384">
    <property type="entry name" value="Homodimeric domain of signal transducing histidine kinase"/>
    <property type="match status" value="1"/>
</dbReference>
<keyword evidence="10" id="KW-0067">ATP-binding</keyword>
<reference evidence="15 16" key="1">
    <citation type="submission" date="2020-03" db="EMBL/GenBank/DDBJ databases">
        <authorList>
            <person name="Wang L."/>
            <person name="He N."/>
            <person name="Li Y."/>
            <person name="Fang Y."/>
            <person name="Zhang F."/>
        </authorList>
    </citation>
    <scope>NUCLEOTIDE SEQUENCE [LARGE SCALE GENOMIC DNA]</scope>
    <source>
        <strain evidence="16">hsmgli-8</strain>
    </source>
</reference>
<dbReference type="GO" id="GO:0016301">
    <property type="term" value="F:kinase activity"/>
    <property type="evidence" value="ECO:0007669"/>
    <property type="project" value="UniProtKB-KW"/>
</dbReference>
<dbReference type="PIRSF" id="PIRSF036431">
    <property type="entry name" value="STHK_DctB"/>
    <property type="match status" value="1"/>
</dbReference>
<dbReference type="InterPro" id="IPR004358">
    <property type="entry name" value="Sig_transdc_His_kin-like_C"/>
</dbReference>
<dbReference type="Gene3D" id="3.30.565.10">
    <property type="entry name" value="Histidine kinase-like ATPase, C-terminal domain"/>
    <property type="match status" value="1"/>
</dbReference>
<evidence type="ECO:0000256" key="3">
    <source>
        <dbReference type="ARBA" id="ARBA00012438"/>
    </source>
</evidence>
<dbReference type="InterPro" id="IPR036890">
    <property type="entry name" value="HATPase_C_sf"/>
</dbReference>
<evidence type="ECO:0000256" key="4">
    <source>
        <dbReference type="ARBA" id="ARBA00022475"/>
    </source>
</evidence>
<keyword evidence="9 15" id="KW-0418">Kinase</keyword>
<keyword evidence="5" id="KW-0597">Phosphoprotein</keyword>
<dbReference type="SUPFAM" id="SSF103190">
    <property type="entry name" value="Sensory domain-like"/>
    <property type="match status" value="1"/>
</dbReference>
<evidence type="ECO:0000256" key="10">
    <source>
        <dbReference type="ARBA" id="ARBA00022840"/>
    </source>
</evidence>
<evidence type="ECO:0000256" key="9">
    <source>
        <dbReference type="ARBA" id="ARBA00022777"/>
    </source>
</evidence>
<keyword evidence="12" id="KW-0902">Two-component regulatory system</keyword>
<dbReference type="Gene3D" id="1.10.287.130">
    <property type="match status" value="1"/>
</dbReference>
<dbReference type="Gene3D" id="6.10.250.3020">
    <property type="match status" value="1"/>
</dbReference>
<keyword evidence="6" id="KW-0808">Transferase</keyword>
<comment type="subcellular location">
    <subcellularLocation>
        <location evidence="2">Cell membrane</location>
        <topology evidence="2">Multi-pass membrane protein</topology>
    </subcellularLocation>
</comment>
<evidence type="ECO:0000256" key="13">
    <source>
        <dbReference type="ARBA" id="ARBA00023136"/>
    </source>
</evidence>
<dbReference type="PRINTS" id="PR00344">
    <property type="entry name" value="BCTRLSENSOR"/>
</dbReference>
<name>A0ABX0YFY7_9PSED</name>
<dbReference type="SUPFAM" id="SSF55874">
    <property type="entry name" value="ATPase domain of HSP90 chaperone/DNA topoisomerase II/histidine kinase"/>
    <property type="match status" value="1"/>
</dbReference>
<evidence type="ECO:0000313" key="15">
    <source>
        <dbReference type="EMBL" id="NJP00938.1"/>
    </source>
</evidence>
<dbReference type="Pfam" id="PF02518">
    <property type="entry name" value="HATPase_c"/>
    <property type="match status" value="1"/>
</dbReference>
<dbReference type="CDD" id="cd12914">
    <property type="entry name" value="PDC1_DGC_like"/>
    <property type="match status" value="1"/>
</dbReference>
<evidence type="ECO:0000256" key="7">
    <source>
        <dbReference type="ARBA" id="ARBA00022692"/>
    </source>
</evidence>
<keyword evidence="13" id="KW-0472">Membrane</keyword>
<dbReference type="InterPro" id="IPR029151">
    <property type="entry name" value="Sensor-like_sf"/>
</dbReference>
<keyword evidence="8" id="KW-0547">Nucleotide-binding</keyword>
<dbReference type="InterPro" id="IPR003594">
    <property type="entry name" value="HATPase_dom"/>
</dbReference>
<organism evidence="15 16">
    <name type="scientific">Pseudomonas quercus</name>
    <dbReference type="NCBI Taxonomy" id="2722792"/>
    <lineage>
        <taxon>Bacteria</taxon>
        <taxon>Pseudomonadati</taxon>
        <taxon>Pseudomonadota</taxon>
        <taxon>Gammaproteobacteria</taxon>
        <taxon>Pseudomonadales</taxon>
        <taxon>Pseudomonadaceae</taxon>
        <taxon>Pseudomonas</taxon>
    </lineage>
</organism>
<keyword evidence="4" id="KW-1003">Cell membrane</keyword>
<evidence type="ECO:0000256" key="5">
    <source>
        <dbReference type="ARBA" id="ARBA00022553"/>
    </source>
</evidence>
<comment type="catalytic activity">
    <reaction evidence="1">
        <text>ATP + protein L-histidine = ADP + protein N-phospho-L-histidine.</text>
        <dbReference type="EC" id="2.7.13.3"/>
    </reaction>
</comment>
<evidence type="ECO:0000256" key="2">
    <source>
        <dbReference type="ARBA" id="ARBA00004651"/>
    </source>
</evidence>
<dbReference type="InterPro" id="IPR036097">
    <property type="entry name" value="HisK_dim/P_sf"/>
</dbReference>
<evidence type="ECO:0000256" key="8">
    <source>
        <dbReference type="ARBA" id="ARBA00022741"/>
    </source>
</evidence>
<comment type="caution">
    <text evidence="15">The sequence shown here is derived from an EMBL/GenBank/DDBJ whole genome shotgun (WGS) entry which is preliminary data.</text>
</comment>
<keyword evidence="16" id="KW-1185">Reference proteome</keyword>
<dbReference type="SMART" id="SM00387">
    <property type="entry name" value="HATPase_c"/>
    <property type="match status" value="1"/>
</dbReference>
<evidence type="ECO:0000313" key="16">
    <source>
        <dbReference type="Proteomes" id="UP000746535"/>
    </source>
</evidence>
<accession>A0ABX0YFY7</accession>
<dbReference type="PANTHER" id="PTHR43065">
    <property type="entry name" value="SENSOR HISTIDINE KINASE"/>
    <property type="match status" value="1"/>
</dbReference>
<evidence type="ECO:0000256" key="6">
    <source>
        <dbReference type="ARBA" id="ARBA00022679"/>
    </source>
</evidence>
<dbReference type="RefSeq" id="WP_168083491.1">
    <property type="nucleotide sequence ID" value="NZ_JAAVJI010000003.1"/>
</dbReference>
<dbReference type="PROSITE" id="PS50109">
    <property type="entry name" value="HIS_KIN"/>
    <property type="match status" value="1"/>
</dbReference>
<evidence type="ECO:0000256" key="11">
    <source>
        <dbReference type="ARBA" id="ARBA00022989"/>
    </source>
</evidence>
<dbReference type="Pfam" id="PF02743">
    <property type="entry name" value="dCache_1"/>
    <property type="match status" value="1"/>
</dbReference>
<dbReference type="Gene3D" id="3.30.450.20">
    <property type="entry name" value="PAS domain"/>
    <property type="match status" value="2"/>
</dbReference>
<dbReference type="SMART" id="SM00388">
    <property type="entry name" value="HisKA"/>
    <property type="match status" value="1"/>
</dbReference>
<protein>
    <recommendedName>
        <fullName evidence="3">histidine kinase</fullName>
        <ecNumber evidence="3">2.7.13.3</ecNumber>
    </recommendedName>
</protein>
<keyword evidence="7" id="KW-0812">Transmembrane</keyword>
<evidence type="ECO:0000256" key="12">
    <source>
        <dbReference type="ARBA" id="ARBA00023012"/>
    </source>
</evidence>
<dbReference type="PANTHER" id="PTHR43065:SF46">
    <property type="entry name" value="C4-DICARBOXYLATE TRANSPORT SENSOR PROTEIN DCTB"/>
    <property type="match status" value="1"/>
</dbReference>
<dbReference type="Proteomes" id="UP000746535">
    <property type="component" value="Unassembled WGS sequence"/>
</dbReference>
<evidence type="ECO:0000259" key="14">
    <source>
        <dbReference type="PROSITE" id="PS50109"/>
    </source>
</evidence>
<dbReference type="InterPro" id="IPR033479">
    <property type="entry name" value="dCache_1"/>
</dbReference>
<evidence type="ECO:0000256" key="1">
    <source>
        <dbReference type="ARBA" id="ARBA00000085"/>
    </source>
</evidence>
<proteinExistence type="predicted"/>
<dbReference type="EMBL" id="JAAVJI010000003">
    <property type="protein sequence ID" value="NJP00938.1"/>
    <property type="molecule type" value="Genomic_DNA"/>
</dbReference>
<keyword evidence="11" id="KW-1133">Transmembrane helix</keyword>
<dbReference type="InterPro" id="IPR003661">
    <property type="entry name" value="HisK_dim/P_dom"/>
</dbReference>
<dbReference type="EC" id="2.7.13.3" evidence="3"/>
<dbReference type="CDD" id="cd00082">
    <property type="entry name" value="HisKA"/>
    <property type="match status" value="1"/>
</dbReference>
<dbReference type="InterPro" id="IPR005467">
    <property type="entry name" value="His_kinase_dom"/>
</dbReference>
<gene>
    <name evidence="15" type="ORF">HBH25_08685</name>
</gene>
<feature type="domain" description="Histidine kinase" evidence="14">
    <location>
        <begin position="364"/>
        <end position="576"/>
    </location>
</feature>
<sequence length="581" mass="65341">MTYRHLRLALILIVVFVGTLISASLAMRHASRDALLEDSRLSEQRLNLYANNLGTLIERYRALPAVLALDPELVDALRRPASAQRQQELNIKLEQINNAAQSSTLELLDRNGWAVAASNWRTPYSYVGHNYAFRPYFLQTRTQGTGRFYAVGVTSGVPGYFLSSAITDDSGQFLGAVVVKLEFPQVEHQWQQDSDLLMVSDSRGVVFLASNPRWRYHLLQPLSEADRQALAQTRQYHRQSLEPLGLTSVQTLAANSRLAQLEDETYLWKSMPLPSEGWTLHLLRPRQEDYDSQRNAALGAASAWLCVIFGLLFGYQRLRLARLRRNTQRELERLVDERTRDLLTAQEGLIQSTKLAALGQMSATLAHEINQPLTTQRMQLASLRLLLDHGRLEEARAALLPFEQMLQRMNALTQHLKTFARKSPKGLRERLDLALVIDQALQLLNARLTQEAVEVVVDLPRPAWVLGDPIRLEQVLINLLRNAIDAMAGQPLKRLTLTLHAQPSQWRLTVEDTGQGITQEDLVHLFEPFFTTKPAGEGLGLGLAVSASIVQDHQGRLEAENLSPGARFTLYLPLAQEVCPS</sequence>
<dbReference type="InterPro" id="IPR017055">
    <property type="entry name" value="Sig_transdc_His_kinase_DctB"/>
</dbReference>